<name>A0A1I5P183_9GAMM</name>
<gene>
    <name evidence="2" type="ORF">SAMN05216229_101271</name>
</gene>
<sequence length="476" mass="53065">MNAAQGWGLNRVATRALPVALGLLVLGACATRGPTPDAACAATFATQHAATATSRDAQYHLLDDFPGLRSDRVLAALGAHARTPAARRLWLQRLAAHDREASAIERANLPPGRRRHLPEPARLEHCRQQQVERSSRDPESFRQVVRAAQVPSDYRRWARALGLYPLVKPFYRRAIAAWQREAAAQQAPAEHAGWLSYRPLAAAPATPVRLREDALGLPQAEPAQLAALFARHAPEIRIAQRSAADQLGTPRFARDGQRRFDAHDPVLYRHHGWSRLEGGWHLQLIYQFWFRERPSARPLDIYAGALDGLLWRVTLDADGNALLYDAIHPCGCWHALFLPADSPLQFRQPAGEEQRLARRLGLPGSQAATLWLRGGDHALLWVDARRASRPASRYRFADLDALRQLAHPDGQHSLYDRRGLVPGSQRLERWLLWPSGVVSPGAMRQWGRHASAFIGEAHLDDPDLLGRYLARPAAPE</sequence>
<dbReference type="AlphaFoldDB" id="A0A1I5P183"/>
<keyword evidence="3" id="KW-1185">Reference proteome</keyword>
<protein>
    <submittedName>
        <fullName evidence="2">Uncharacterized protein</fullName>
    </submittedName>
</protein>
<reference evidence="3" key="1">
    <citation type="submission" date="2016-10" db="EMBL/GenBank/DDBJ databases">
        <authorList>
            <person name="Varghese N."/>
            <person name="Submissions S."/>
        </authorList>
    </citation>
    <scope>NUCLEOTIDE SEQUENCE [LARGE SCALE GENOMIC DNA]</scope>
    <source>
        <strain evidence="3">JCM 18195</strain>
    </source>
</reference>
<accession>A0A1I5P183</accession>
<dbReference type="EMBL" id="FOXM01000001">
    <property type="protein sequence ID" value="SFP27767.1"/>
    <property type="molecule type" value="Genomic_DNA"/>
</dbReference>
<evidence type="ECO:0000313" key="2">
    <source>
        <dbReference type="EMBL" id="SFP27767.1"/>
    </source>
</evidence>
<feature type="signal peptide" evidence="1">
    <location>
        <begin position="1"/>
        <end position="30"/>
    </location>
</feature>
<dbReference type="RefSeq" id="WP_139230999.1">
    <property type="nucleotide sequence ID" value="NZ_FOXM01000001.1"/>
</dbReference>
<dbReference type="Proteomes" id="UP000243084">
    <property type="component" value="Unassembled WGS sequence"/>
</dbReference>
<organism evidence="2 3">
    <name type="scientific">Geopseudomonas sagittaria</name>
    <dbReference type="NCBI Taxonomy" id="1135990"/>
    <lineage>
        <taxon>Bacteria</taxon>
        <taxon>Pseudomonadati</taxon>
        <taxon>Pseudomonadota</taxon>
        <taxon>Gammaproteobacteria</taxon>
        <taxon>Pseudomonadales</taxon>
        <taxon>Pseudomonadaceae</taxon>
        <taxon>Geopseudomonas</taxon>
    </lineage>
</organism>
<keyword evidence="1" id="KW-0732">Signal</keyword>
<feature type="chain" id="PRO_5017181894" evidence="1">
    <location>
        <begin position="31"/>
        <end position="476"/>
    </location>
</feature>
<evidence type="ECO:0000256" key="1">
    <source>
        <dbReference type="SAM" id="SignalP"/>
    </source>
</evidence>
<evidence type="ECO:0000313" key="3">
    <source>
        <dbReference type="Proteomes" id="UP000243084"/>
    </source>
</evidence>
<dbReference type="OrthoDB" id="5405204at2"/>
<proteinExistence type="predicted"/>